<organism evidence="2 3">
    <name type="scientific">Rhizoctonia solani AG-3 Rhs1AP</name>
    <dbReference type="NCBI Taxonomy" id="1086054"/>
    <lineage>
        <taxon>Eukaryota</taxon>
        <taxon>Fungi</taxon>
        <taxon>Dikarya</taxon>
        <taxon>Basidiomycota</taxon>
        <taxon>Agaricomycotina</taxon>
        <taxon>Agaricomycetes</taxon>
        <taxon>Cantharellales</taxon>
        <taxon>Ceratobasidiaceae</taxon>
        <taxon>Rhizoctonia</taxon>
    </lineage>
</organism>
<comment type="caution">
    <text evidence="2">The sequence shown here is derived from an EMBL/GenBank/DDBJ whole genome shotgun (WGS) entry which is preliminary data.</text>
</comment>
<evidence type="ECO:0000313" key="2">
    <source>
        <dbReference type="EMBL" id="EUC56076.1"/>
    </source>
</evidence>
<gene>
    <name evidence="2" type="ORF">RSOL_157040</name>
</gene>
<sequence length="414" mass="47277">MSDTGALFDERHFVREDLLYASKNVMKYAGYFLTMGSDGGFFNWLWFMSAIQNRSDIAVEKYDNENIEQRTLNVDSMVDKIMDVLVRLAKAAIQPGDKEAMTTKVKTTFTNLSHCEAEGGFLDFYHESSDSNSSYTYRVAFAFPYESSVTDFYTVIATIRMTANIHEKSTWWGLDHSSTREFGANITCIKLKCTKNFVAGEKPPFVGWWFALFDERHYVREDLLHASRNVMEFAGYFLTMGPDGGIFNWSRFCWAVRWQDEITVEKVEDKKIEQHVLNVNSMADKIVDVLLNFSNAAIKPGDKDAIATRVRTTFTNLSHCEEQIAFYRISFGNNSSYTYRIAFSFPHESSADEFYTVIATIELKANTQELSVFWGLGGSIRTEEFSADITCAELKCTKNFVVGEKPDLDGRTIQ</sequence>
<dbReference type="GO" id="GO:0005576">
    <property type="term" value="C:extracellular region"/>
    <property type="evidence" value="ECO:0007669"/>
    <property type="project" value="InterPro"/>
</dbReference>
<name>X8J4C3_9AGAM</name>
<protein>
    <submittedName>
        <fullName evidence="2">Uncharacterized protein</fullName>
    </submittedName>
</protein>
<dbReference type="OrthoDB" id="3178885at2759"/>
<dbReference type="SUPFAM" id="SSF55676">
    <property type="entry name" value="CytB endotoxin-like"/>
    <property type="match status" value="2"/>
</dbReference>
<dbReference type="Pfam" id="PF01338">
    <property type="entry name" value="Bac_thur_toxin"/>
    <property type="match status" value="2"/>
</dbReference>
<dbReference type="GO" id="GO:0030435">
    <property type="term" value="P:sporulation resulting in formation of a cellular spore"/>
    <property type="evidence" value="ECO:0007669"/>
    <property type="project" value="UniProtKB-KW"/>
</dbReference>
<accession>X8J4C3</accession>
<feature type="non-terminal residue" evidence="2">
    <location>
        <position position="414"/>
    </location>
</feature>
<dbReference type="Proteomes" id="UP000030108">
    <property type="component" value="Unassembled WGS sequence"/>
</dbReference>
<reference evidence="3" key="1">
    <citation type="journal article" date="2014" name="Genome Announc.">
        <title>Draft genome sequence of the plant-pathogenic soil fungus Rhizoctonia solani anastomosis group 3 strain Rhs1AP.</title>
        <authorList>
            <person name="Cubeta M.A."/>
            <person name="Thomas E."/>
            <person name="Dean R.A."/>
            <person name="Jabaji S."/>
            <person name="Neate S.M."/>
            <person name="Tavantzis S."/>
            <person name="Toda T."/>
            <person name="Vilgalys R."/>
            <person name="Bharathan N."/>
            <person name="Fedorova-Abrams N."/>
            <person name="Pakala S.B."/>
            <person name="Pakala S.M."/>
            <person name="Zafar N."/>
            <person name="Joardar V."/>
            <person name="Losada L."/>
            <person name="Nierman W.C."/>
        </authorList>
    </citation>
    <scope>NUCLEOTIDE SEQUENCE [LARGE SCALE GENOMIC DNA]</scope>
    <source>
        <strain evidence="3">AG-3</strain>
    </source>
</reference>
<dbReference type="Gene3D" id="3.40.198.10">
    <property type="entry name" value="Delta-endotoxin CytB-like"/>
    <property type="match status" value="2"/>
</dbReference>
<dbReference type="AlphaFoldDB" id="X8J4C3"/>
<evidence type="ECO:0000256" key="1">
    <source>
        <dbReference type="ARBA" id="ARBA00022969"/>
    </source>
</evidence>
<dbReference type="EMBL" id="JATN01000322">
    <property type="protein sequence ID" value="EUC56076.1"/>
    <property type="molecule type" value="Genomic_DNA"/>
</dbReference>
<keyword evidence="1" id="KW-0749">Sporulation</keyword>
<proteinExistence type="predicted"/>
<evidence type="ECO:0000313" key="3">
    <source>
        <dbReference type="Proteomes" id="UP000030108"/>
    </source>
</evidence>
<dbReference type="InterPro" id="IPR035918">
    <property type="entry name" value="CytB_endotoxin-like_sf"/>
</dbReference>
<dbReference type="InterPro" id="IPR001615">
    <property type="entry name" value="Endotoxin_CytB"/>
</dbReference>